<evidence type="ECO:0000313" key="3">
    <source>
        <dbReference type="Proteomes" id="UP000588112"/>
    </source>
</evidence>
<accession>A0A7W8ZBJ4</accession>
<gene>
    <name evidence="2" type="ORF">BJ981_006726</name>
</gene>
<evidence type="ECO:0000313" key="2">
    <source>
        <dbReference type="EMBL" id="MBB5630962.1"/>
    </source>
</evidence>
<dbReference type="EMBL" id="JACHBR010000002">
    <property type="protein sequence ID" value="MBB5630962.1"/>
    <property type="molecule type" value="Genomic_DNA"/>
</dbReference>
<protein>
    <submittedName>
        <fullName evidence="2">Uncharacterized protein</fullName>
    </submittedName>
</protein>
<feature type="region of interest" description="Disordered" evidence="1">
    <location>
        <begin position="221"/>
        <end position="246"/>
    </location>
</feature>
<evidence type="ECO:0000256" key="1">
    <source>
        <dbReference type="SAM" id="MobiDB-lite"/>
    </source>
</evidence>
<dbReference type="AlphaFoldDB" id="A0A7W8ZBJ4"/>
<dbReference type="Proteomes" id="UP000588112">
    <property type="component" value="Unassembled WGS sequence"/>
</dbReference>
<sequence>MSAGDWAPVVYGRTLYHDHWWRAGPAGLAGLGWVREAVRAVVDRGQELDLGPRFLIAHRGGPRLVGVACQAAELGAGMDTDGGRPLYCFVGWLQEAGDRSAPPLGELRARYRAWAGPEYARWAGLDWTLPAHETPRAHPAPAAPPPWDATAAGPAPVPLRTGGGVELWPPEDAEVLWASAAACAGPVTAVAGLRFSRRARRLGLTHAAADDVTRRHVLPAAPGPSAEVALRPPAADDPPPRADGWGARLARAARRLTDRLR</sequence>
<name>A0A7W8ZBJ4_9ACTN</name>
<comment type="caution">
    <text evidence="2">The sequence shown here is derived from an EMBL/GenBank/DDBJ whole genome shotgun (WGS) entry which is preliminary data.</text>
</comment>
<organism evidence="2 3">
    <name type="scientific">Sphaerisporangium krabiense</name>
    <dbReference type="NCBI Taxonomy" id="763782"/>
    <lineage>
        <taxon>Bacteria</taxon>
        <taxon>Bacillati</taxon>
        <taxon>Actinomycetota</taxon>
        <taxon>Actinomycetes</taxon>
        <taxon>Streptosporangiales</taxon>
        <taxon>Streptosporangiaceae</taxon>
        <taxon>Sphaerisporangium</taxon>
    </lineage>
</organism>
<dbReference type="RefSeq" id="WP_184617329.1">
    <property type="nucleotide sequence ID" value="NZ_BOOS01000061.1"/>
</dbReference>
<reference evidence="2 3" key="1">
    <citation type="submission" date="2020-08" db="EMBL/GenBank/DDBJ databases">
        <title>Sequencing the genomes of 1000 actinobacteria strains.</title>
        <authorList>
            <person name="Klenk H.-P."/>
        </authorList>
    </citation>
    <scope>NUCLEOTIDE SEQUENCE [LARGE SCALE GENOMIC DNA]</scope>
    <source>
        <strain evidence="2 3">DSM 45790</strain>
    </source>
</reference>
<proteinExistence type="predicted"/>
<keyword evidence="3" id="KW-1185">Reference proteome</keyword>